<dbReference type="PIRSF" id="PIRSF021700">
    <property type="entry name" value="3_dmu_93_MTrfase"/>
    <property type="match status" value="1"/>
</dbReference>
<evidence type="ECO:0000313" key="2">
    <source>
        <dbReference type="EMBL" id="MBC9208385.1"/>
    </source>
</evidence>
<dbReference type="RefSeq" id="WP_187785544.1">
    <property type="nucleotide sequence ID" value="NZ_JACTVA010000031.1"/>
</dbReference>
<dbReference type="SUPFAM" id="SSF54593">
    <property type="entry name" value="Glyoxalase/Bleomycin resistance protein/Dihydroxybiphenyl dioxygenase"/>
    <property type="match status" value="1"/>
</dbReference>
<reference evidence="2 3" key="1">
    <citation type="journal article" date="2013" name="Int. J. Syst. Evol. Microbiol.">
        <title>Roseomonas aerophila sp. nov., isolated from air.</title>
        <authorList>
            <person name="Kim S.J."/>
            <person name="Weon H.Y."/>
            <person name="Ahn J.H."/>
            <person name="Hong S.B."/>
            <person name="Seok S.J."/>
            <person name="Whang K.S."/>
            <person name="Kwon S.W."/>
        </authorList>
    </citation>
    <scope>NUCLEOTIDE SEQUENCE [LARGE SCALE GENOMIC DNA]</scope>
    <source>
        <strain evidence="2 3">NBRC 108923</strain>
    </source>
</reference>
<dbReference type="PANTHER" id="PTHR33990:SF2">
    <property type="entry name" value="PHNB-LIKE DOMAIN-CONTAINING PROTEIN"/>
    <property type="match status" value="1"/>
</dbReference>
<dbReference type="PANTHER" id="PTHR33990">
    <property type="entry name" value="PROTEIN YJDN-RELATED"/>
    <property type="match status" value="1"/>
</dbReference>
<dbReference type="Proteomes" id="UP000626026">
    <property type="component" value="Unassembled WGS sequence"/>
</dbReference>
<dbReference type="Gene3D" id="3.10.180.10">
    <property type="entry name" value="2,3-Dihydroxybiphenyl 1,2-Dioxygenase, domain 1"/>
    <property type="match status" value="1"/>
</dbReference>
<gene>
    <name evidence="2" type="ORF">IBL26_16180</name>
</gene>
<feature type="domain" description="PhnB-like" evidence="1">
    <location>
        <begin position="3"/>
        <end position="119"/>
    </location>
</feature>
<dbReference type="Pfam" id="PF06983">
    <property type="entry name" value="3-dmu-9_3-mt"/>
    <property type="match status" value="1"/>
</dbReference>
<dbReference type="InterPro" id="IPR028973">
    <property type="entry name" value="PhnB-like"/>
</dbReference>
<keyword evidence="3" id="KW-1185">Reference proteome</keyword>
<evidence type="ECO:0000313" key="3">
    <source>
        <dbReference type="Proteomes" id="UP000626026"/>
    </source>
</evidence>
<dbReference type="EMBL" id="JACTVA010000031">
    <property type="protein sequence ID" value="MBC9208385.1"/>
    <property type="molecule type" value="Genomic_DNA"/>
</dbReference>
<dbReference type="InterPro" id="IPR009725">
    <property type="entry name" value="3_dmu_93_MTrfase"/>
</dbReference>
<accession>A0ABR7RP55</accession>
<evidence type="ECO:0000259" key="1">
    <source>
        <dbReference type="Pfam" id="PF06983"/>
    </source>
</evidence>
<protein>
    <submittedName>
        <fullName evidence="2">VOC family protein</fullName>
    </submittedName>
</protein>
<organism evidence="2 3">
    <name type="scientific">Teichococcus aerophilus</name>
    <dbReference type="NCBI Taxonomy" id="1224513"/>
    <lineage>
        <taxon>Bacteria</taxon>
        <taxon>Pseudomonadati</taxon>
        <taxon>Pseudomonadota</taxon>
        <taxon>Alphaproteobacteria</taxon>
        <taxon>Acetobacterales</taxon>
        <taxon>Roseomonadaceae</taxon>
        <taxon>Roseomonas</taxon>
    </lineage>
</organism>
<sequence length="157" mass="16893">MQGVATCLWFDGQAEEAAAFYVDTFRAAGREASLGPAMRNPAGGPGAEGRILLQTFTLDGHALQGLNGGPDFHFSPATSLSIPCHTQQELDHFWNALLVGGQPSQCGWLTDRFGLSWQVFPRVLPELLMGADRARAARVMQVMMGMTKLDMAALEAA</sequence>
<proteinExistence type="predicted"/>
<comment type="caution">
    <text evidence="2">The sequence shown here is derived from an EMBL/GenBank/DDBJ whole genome shotgun (WGS) entry which is preliminary data.</text>
</comment>
<dbReference type="InterPro" id="IPR029068">
    <property type="entry name" value="Glyas_Bleomycin-R_OHBP_Dase"/>
</dbReference>
<name>A0ABR7RP55_9PROT</name>
<dbReference type="CDD" id="cd06588">
    <property type="entry name" value="PhnB_like"/>
    <property type="match status" value="1"/>
</dbReference>